<dbReference type="InterPro" id="IPR001680">
    <property type="entry name" value="WD40_rpt"/>
</dbReference>
<accession>A0ABC8R1G9</accession>
<dbReference type="InterPro" id="IPR044715">
    <property type="entry name" value="WDR86-like"/>
</dbReference>
<dbReference type="Pfam" id="PF00400">
    <property type="entry name" value="WD40"/>
    <property type="match status" value="1"/>
</dbReference>
<evidence type="ECO:0000256" key="1">
    <source>
        <dbReference type="ARBA" id="ARBA00022574"/>
    </source>
</evidence>
<keyword evidence="5" id="KW-1185">Reference proteome</keyword>
<dbReference type="InterPro" id="IPR036322">
    <property type="entry name" value="WD40_repeat_dom_sf"/>
</dbReference>
<organism evidence="4 5">
    <name type="scientific">Ilex paraguariensis</name>
    <name type="common">yerba mate</name>
    <dbReference type="NCBI Taxonomy" id="185542"/>
    <lineage>
        <taxon>Eukaryota</taxon>
        <taxon>Viridiplantae</taxon>
        <taxon>Streptophyta</taxon>
        <taxon>Embryophyta</taxon>
        <taxon>Tracheophyta</taxon>
        <taxon>Spermatophyta</taxon>
        <taxon>Magnoliopsida</taxon>
        <taxon>eudicotyledons</taxon>
        <taxon>Gunneridae</taxon>
        <taxon>Pentapetalae</taxon>
        <taxon>asterids</taxon>
        <taxon>campanulids</taxon>
        <taxon>Aquifoliales</taxon>
        <taxon>Aquifoliaceae</taxon>
        <taxon>Ilex</taxon>
    </lineage>
</organism>
<proteinExistence type="predicted"/>
<evidence type="ECO:0000256" key="3">
    <source>
        <dbReference type="PROSITE-ProRule" id="PRU00221"/>
    </source>
</evidence>
<protein>
    <submittedName>
        <fullName evidence="4">Uncharacterized protein</fullName>
    </submittedName>
</protein>
<dbReference type="PANTHER" id="PTHR44489">
    <property type="match status" value="1"/>
</dbReference>
<dbReference type="PROSITE" id="PS50082">
    <property type="entry name" value="WD_REPEATS_2"/>
    <property type="match status" value="2"/>
</dbReference>
<reference evidence="4 5" key="1">
    <citation type="submission" date="2024-02" db="EMBL/GenBank/DDBJ databases">
        <authorList>
            <person name="Vignale AGUSTIN F."/>
            <person name="Sosa J E."/>
            <person name="Modenutti C."/>
        </authorList>
    </citation>
    <scope>NUCLEOTIDE SEQUENCE [LARGE SCALE GENOMIC DNA]</scope>
</reference>
<feature type="repeat" description="WD" evidence="3">
    <location>
        <begin position="132"/>
        <end position="171"/>
    </location>
</feature>
<dbReference type="Gene3D" id="2.130.10.10">
    <property type="entry name" value="YVTN repeat-like/Quinoprotein amine dehydrogenase"/>
    <property type="match status" value="1"/>
</dbReference>
<gene>
    <name evidence="4" type="ORF">ILEXP_LOCUS4432</name>
</gene>
<dbReference type="PANTHER" id="PTHR44489:SF1">
    <property type="entry name" value="ZINC FINGER CCCH DOMAIN-CONTAINING PROTEIN 63"/>
    <property type="match status" value="1"/>
</dbReference>
<name>A0ABC8R1G9_9AQUA</name>
<sequence>MLHHQSLLRERISASSSTPRGSNFALFIHTVKFFPGVFYHGKVTAVIPIIGRILPFFAKPAFWHETFSLMDDIILAWKSSFVTSCPKLAALPKGYTRAVLSLLVGANRLCLGSMDKTMRVWDLQTLQCIQILNGHADVVMSVLYWDSFLLSGPLDSTIKVWAATESGNLEVVYEHNEEHTMLMPKPILLCSCNDNTVSLYDLPILIERGRIYAKLEGLAIQIGHGGLFFTGEATRQLFVRNCLAR</sequence>
<dbReference type="AlphaFoldDB" id="A0ABC8R1G9"/>
<dbReference type="PROSITE" id="PS00678">
    <property type="entry name" value="WD_REPEATS_1"/>
    <property type="match status" value="1"/>
</dbReference>
<comment type="caution">
    <text evidence="4">The sequence shown here is derived from an EMBL/GenBank/DDBJ whole genome shotgun (WGS) entry which is preliminary data.</text>
</comment>
<evidence type="ECO:0000256" key="2">
    <source>
        <dbReference type="ARBA" id="ARBA00022737"/>
    </source>
</evidence>
<dbReference type="InterPro" id="IPR015943">
    <property type="entry name" value="WD40/YVTN_repeat-like_dom_sf"/>
</dbReference>
<keyword evidence="1 3" id="KW-0853">WD repeat</keyword>
<dbReference type="Proteomes" id="UP001642360">
    <property type="component" value="Unassembled WGS sequence"/>
</dbReference>
<dbReference type="SUPFAM" id="SSF50978">
    <property type="entry name" value="WD40 repeat-like"/>
    <property type="match status" value="1"/>
</dbReference>
<dbReference type="EMBL" id="CAUOFW020000817">
    <property type="protein sequence ID" value="CAK9137415.1"/>
    <property type="molecule type" value="Genomic_DNA"/>
</dbReference>
<evidence type="ECO:0000313" key="4">
    <source>
        <dbReference type="EMBL" id="CAK9137415.1"/>
    </source>
</evidence>
<dbReference type="SMART" id="SM00320">
    <property type="entry name" value="WD40"/>
    <property type="match status" value="3"/>
</dbReference>
<feature type="repeat" description="WD" evidence="3">
    <location>
        <begin position="112"/>
        <end position="131"/>
    </location>
</feature>
<evidence type="ECO:0000313" key="5">
    <source>
        <dbReference type="Proteomes" id="UP001642360"/>
    </source>
</evidence>
<keyword evidence="2" id="KW-0677">Repeat</keyword>
<dbReference type="InterPro" id="IPR019775">
    <property type="entry name" value="WD40_repeat_CS"/>
</dbReference>